<evidence type="ECO:0000259" key="2">
    <source>
        <dbReference type="PROSITE" id="PS51186"/>
    </source>
</evidence>
<dbReference type="SUPFAM" id="SSF55729">
    <property type="entry name" value="Acyl-CoA N-acyltransferases (Nat)"/>
    <property type="match status" value="1"/>
</dbReference>
<evidence type="ECO:0000259" key="1">
    <source>
        <dbReference type="PROSITE" id="PS50263"/>
    </source>
</evidence>
<dbReference type="AlphaFoldDB" id="A0A927FEK9"/>
<comment type="caution">
    <text evidence="3">The sequence shown here is derived from an EMBL/GenBank/DDBJ whole genome shotgun (WGS) entry which is preliminary data.</text>
</comment>
<sequence>MKPPKSSIVVRNWTMEDIPGIMDCHEAAYPDYSPEEVFDERLHELQMTAFPEGQFLAEADGKVVGYATSLIVQLDDLGEKHVYSYSEITGGYTFSTHEPSGDTLYGADIAVRPDYRGRRIASLLYEKRKELLSRYNLRRMVAYGRIPQYSEFAGRMTPEEFVEKVTAGELKDYALLAHLRAGYKVKRLLFDFMADESSMNYSTYLEMPNPTFDPARRMIAAAPLKRPVRSIRVCAAQWEMRRIHRWEEFEATVKFFVSTASSYHCHFLVLPELFTAQLFCLMPQDWEPKVAIRELAKMKDRYLELLKGLAKENGLYIVGGSIPVVNEDASLKNVGFLFGPDGQVDFQEKLHITPTDANEWGMTPGDCLKIFDTSMARVAIQLSYDVEFPEASRLLALAGAEVIFVPYSTDEKKAYNRVRFCAQARATENYVYVVMAGNVGNLPTYENYLINYGQAAVFTPSDFAFPVDAIAGEADPNAETVVICDLDLNTLAMQRDVGTVRPLGARREDLYRLRPQKRIKRVRFS</sequence>
<gene>
    <name evidence="3" type="ORF">IEN85_22340</name>
</gene>
<dbReference type="CDD" id="cd04301">
    <property type="entry name" value="NAT_SF"/>
    <property type="match status" value="1"/>
</dbReference>
<dbReference type="PANTHER" id="PTHR23088:SF50">
    <property type="entry name" value="HYDROLASE YHCX"/>
    <property type="match status" value="1"/>
</dbReference>
<name>A0A927FEK9_9BACT</name>
<evidence type="ECO:0000313" key="4">
    <source>
        <dbReference type="Proteomes" id="UP000622317"/>
    </source>
</evidence>
<dbReference type="InterPro" id="IPR003010">
    <property type="entry name" value="C-N_Hydrolase"/>
</dbReference>
<dbReference type="CDD" id="cd07574">
    <property type="entry name" value="nitrilase_Rim1_like"/>
    <property type="match status" value="1"/>
</dbReference>
<feature type="domain" description="N-acetyltransferase" evidence="2">
    <location>
        <begin position="8"/>
        <end position="210"/>
    </location>
</feature>
<reference evidence="3" key="1">
    <citation type="submission" date="2020-09" db="EMBL/GenBank/DDBJ databases">
        <title>Pelagicoccus enzymogenes sp. nov. with an EPS production, isolated from marine sediment.</title>
        <authorList>
            <person name="Feng X."/>
        </authorList>
    </citation>
    <scope>NUCLEOTIDE SEQUENCE</scope>
    <source>
        <strain evidence="3">NFK12</strain>
    </source>
</reference>
<dbReference type="SUPFAM" id="SSF56317">
    <property type="entry name" value="Carbon-nitrogen hydrolase"/>
    <property type="match status" value="1"/>
</dbReference>
<proteinExistence type="predicted"/>
<dbReference type="InterPro" id="IPR036526">
    <property type="entry name" value="C-N_Hydrolase_sf"/>
</dbReference>
<dbReference type="Proteomes" id="UP000622317">
    <property type="component" value="Unassembled WGS sequence"/>
</dbReference>
<dbReference type="PANTHER" id="PTHR23088">
    <property type="entry name" value="NITRILASE-RELATED"/>
    <property type="match status" value="1"/>
</dbReference>
<organism evidence="3 4">
    <name type="scientific">Pelagicoccus enzymogenes</name>
    <dbReference type="NCBI Taxonomy" id="2773457"/>
    <lineage>
        <taxon>Bacteria</taxon>
        <taxon>Pseudomonadati</taxon>
        <taxon>Verrucomicrobiota</taxon>
        <taxon>Opitutia</taxon>
        <taxon>Puniceicoccales</taxon>
        <taxon>Pelagicoccaceae</taxon>
        <taxon>Pelagicoccus</taxon>
    </lineage>
</organism>
<accession>A0A927FEK9</accession>
<keyword evidence="3" id="KW-0378">Hydrolase</keyword>
<dbReference type="Pfam" id="PF00583">
    <property type="entry name" value="Acetyltransf_1"/>
    <property type="match status" value="1"/>
</dbReference>
<dbReference type="EMBL" id="JACYFG010000057">
    <property type="protein sequence ID" value="MBD5782255.1"/>
    <property type="molecule type" value="Genomic_DNA"/>
</dbReference>
<dbReference type="PROSITE" id="PS50263">
    <property type="entry name" value="CN_HYDROLASE"/>
    <property type="match status" value="1"/>
</dbReference>
<dbReference type="GO" id="GO:0016747">
    <property type="term" value="F:acyltransferase activity, transferring groups other than amino-acyl groups"/>
    <property type="evidence" value="ECO:0007669"/>
    <property type="project" value="InterPro"/>
</dbReference>
<protein>
    <submittedName>
        <fullName evidence="3">Bifunctional GNAT family N-acetyltransferase/carbon-nitrogen hydrolase family protein</fullName>
    </submittedName>
</protein>
<dbReference type="Gene3D" id="3.40.630.30">
    <property type="match status" value="1"/>
</dbReference>
<keyword evidence="4" id="KW-1185">Reference proteome</keyword>
<dbReference type="Pfam" id="PF00795">
    <property type="entry name" value="CN_hydrolase"/>
    <property type="match status" value="1"/>
</dbReference>
<dbReference type="GO" id="GO:0016787">
    <property type="term" value="F:hydrolase activity"/>
    <property type="evidence" value="ECO:0007669"/>
    <property type="project" value="UniProtKB-KW"/>
</dbReference>
<dbReference type="Gene3D" id="3.60.110.10">
    <property type="entry name" value="Carbon-nitrogen hydrolase"/>
    <property type="match status" value="1"/>
</dbReference>
<dbReference type="InterPro" id="IPR016181">
    <property type="entry name" value="Acyl_CoA_acyltransferase"/>
</dbReference>
<feature type="domain" description="CN hydrolase" evidence="1">
    <location>
        <begin position="231"/>
        <end position="488"/>
    </location>
</feature>
<dbReference type="InterPro" id="IPR000182">
    <property type="entry name" value="GNAT_dom"/>
</dbReference>
<evidence type="ECO:0000313" key="3">
    <source>
        <dbReference type="EMBL" id="MBD5782255.1"/>
    </source>
</evidence>
<dbReference type="RefSeq" id="WP_191619335.1">
    <property type="nucleotide sequence ID" value="NZ_JACYFG010000057.1"/>
</dbReference>
<dbReference type="PROSITE" id="PS51186">
    <property type="entry name" value="GNAT"/>
    <property type="match status" value="1"/>
</dbReference>